<keyword evidence="3" id="KW-1185">Reference proteome</keyword>
<keyword evidence="1" id="KW-0472">Membrane</keyword>
<keyword evidence="1" id="KW-1133">Transmembrane helix</keyword>
<protein>
    <submittedName>
        <fullName evidence="2">Uncharacterized protein</fullName>
    </submittedName>
</protein>
<feature type="transmembrane region" description="Helical" evidence="1">
    <location>
        <begin position="61"/>
        <end position="79"/>
    </location>
</feature>
<keyword evidence="1" id="KW-0812">Transmembrane</keyword>
<dbReference type="Proteomes" id="UP000292958">
    <property type="component" value="Unassembled WGS sequence"/>
</dbReference>
<feature type="transmembrane region" description="Helical" evidence="1">
    <location>
        <begin position="117"/>
        <end position="145"/>
    </location>
</feature>
<evidence type="ECO:0000256" key="1">
    <source>
        <dbReference type="SAM" id="Phobius"/>
    </source>
</evidence>
<organism evidence="2 3">
    <name type="scientific">Edaphobacter modestus</name>
    <dbReference type="NCBI Taxonomy" id="388466"/>
    <lineage>
        <taxon>Bacteria</taxon>
        <taxon>Pseudomonadati</taxon>
        <taxon>Acidobacteriota</taxon>
        <taxon>Terriglobia</taxon>
        <taxon>Terriglobales</taxon>
        <taxon>Acidobacteriaceae</taxon>
        <taxon>Edaphobacter</taxon>
    </lineage>
</organism>
<dbReference type="AlphaFoldDB" id="A0A4Q7YVI7"/>
<proteinExistence type="predicted"/>
<reference evidence="2 3" key="1">
    <citation type="submission" date="2019-02" db="EMBL/GenBank/DDBJ databases">
        <title>Genomic Encyclopedia of Archaeal and Bacterial Type Strains, Phase II (KMG-II): from individual species to whole genera.</title>
        <authorList>
            <person name="Goeker M."/>
        </authorList>
    </citation>
    <scope>NUCLEOTIDE SEQUENCE [LARGE SCALE GENOMIC DNA]</scope>
    <source>
        <strain evidence="2 3">DSM 18101</strain>
    </source>
</reference>
<feature type="transmembrane region" description="Helical" evidence="1">
    <location>
        <begin position="187"/>
        <end position="214"/>
    </location>
</feature>
<accession>A0A4Q7YVI7</accession>
<evidence type="ECO:0000313" key="2">
    <source>
        <dbReference type="EMBL" id="RZU41045.1"/>
    </source>
</evidence>
<sequence length="220" mass="23245">MQEFCHRCDGELVSADGASPFCPHCGAPQIYLSETAEADSAAESSTGILPPPPPQLVEWRTAILCAILVAVIGAALSVLSTKIPTFSFVSWLWTVSASVVALGIYQRRKPEARMDAVVGARIGIVVGLTLITSIGLTMAIAGLVARFGLHNMANFDTELLAQINKAASANPQPAEVMRYIYSPEFKAGMMLAGFSMLAGLIMLMSTVGGAIGGLMRTRRS</sequence>
<gene>
    <name evidence="2" type="ORF">BDD14_2537</name>
</gene>
<comment type="caution">
    <text evidence="2">The sequence shown here is derived from an EMBL/GenBank/DDBJ whole genome shotgun (WGS) entry which is preliminary data.</text>
</comment>
<dbReference type="EMBL" id="SHKW01000001">
    <property type="protein sequence ID" value="RZU41045.1"/>
    <property type="molecule type" value="Genomic_DNA"/>
</dbReference>
<evidence type="ECO:0000313" key="3">
    <source>
        <dbReference type="Proteomes" id="UP000292958"/>
    </source>
</evidence>
<name>A0A4Q7YVI7_9BACT</name>
<dbReference type="OrthoDB" id="117836at2"/>
<feature type="transmembrane region" description="Helical" evidence="1">
    <location>
        <begin position="85"/>
        <end position="105"/>
    </location>
</feature>
<dbReference type="RefSeq" id="WP_130419027.1">
    <property type="nucleotide sequence ID" value="NZ_SHKW01000001.1"/>
</dbReference>